<evidence type="ECO:0000256" key="3">
    <source>
        <dbReference type="ARBA" id="ARBA00022603"/>
    </source>
</evidence>
<evidence type="ECO:0000256" key="4">
    <source>
        <dbReference type="ARBA" id="ARBA00022679"/>
    </source>
</evidence>
<evidence type="ECO:0000259" key="9">
    <source>
        <dbReference type="Pfam" id="PF00590"/>
    </source>
</evidence>
<dbReference type="NCBIfam" id="NF004790">
    <property type="entry name" value="PRK06136.1"/>
    <property type="match status" value="1"/>
</dbReference>
<dbReference type="InterPro" id="IPR050161">
    <property type="entry name" value="Siro_Cobalamin_biosynth"/>
</dbReference>
<dbReference type="SUPFAM" id="SSF53790">
    <property type="entry name" value="Tetrapyrrole methylase"/>
    <property type="match status" value="1"/>
</dbReference>
<proteinExistence type="inferred from homology"/>
<keyword evidence="5" id="KW-0949">S-adenosyl-L-methionine</keyword>
<dbReference type="EC" id="2.1.1.107" evidence="2"/>
<dbReference type="Pfam" id="PF00590">
    <property type="entry name" value="TP_methylase"/>
    <property type="match status" value="1"/>
</dbReference>
<evidence type="ECO:0000256" key="8">
    <source>
        <dbReference type="RuleBase" id="RU003960"/>
    </source>
</evidence>
<evidence type="ECO:0000313" key="11">
    <source>
        <dbReference type="Proteomes" id="UP000325255"/>
    </source>
</evidence>
<keyword evidence="11" id="KW-1185">Reference proteome</keyword>
<dbReference type="GO" id="GO:0032259">
    <property type="term" value="P:methylation"/>
    <property type="evidence" value="ECO:0007669"/>
    <property type="project" value="UniProtKB-KW"/>
</dbReference>
<dbReference type="Proteomes" id="UP000325255">
    <property type="component" value="Unassembled WGS sequence"/>
</dbReference>
<dbReference type="AlphaFoldDB" id="A0A5M6IQM9"/>
<evidence type="ECO:0000256" key="6">
    <source>
        <dbReference type="ARBA" id="ARBA00023244"/>
    </source>
</evidence>
<dbReference type="FunFam" id="3.40.1010.10:FF:000001">
    <property type="entry name" value="Siroheme synthase"/>
    <property type="match status" value="1"/>
</dbReference>
<dbReference type="PROSITE" id="PS00839">
    <property type="entry name" value="SUMT_1"/>
    <property type="match status" value="1"/>
</dbReference>
<dbReference type="NCBIfam" id="TIGR01469">
    <property type="entry name" value="cobA_cysG_Cterm"/>
    <property type="match status" value="1"/>
</dbReference>
<sequence>MSANPPSDRPAGVLLRAADADAAHALLSLAQAAGIAVTLVAPEPPPVPKRPRATLVGAGPGDPELLTLRAVRALREADVVLYDALVEPAVLDLVPPKARRIDVGKRCGRHAMSQAAINTLIVREARAGAHVVRLKGGDPFIFGRGGEELDSLRAAGVPVEVVPGITAACATAARLGIPLTHRDVARSLHLVTGHGSDGAVPGHDWAGLAASGGTVAAYMAARTLPTIAARLTEAGLPGSTPAVAVENASRPGERALFGTLAELPACLHEQGFSGPTLVLIGAVVALAQARKDTLHRAA</sequence>
<comment type="similarity">
    <text evidence="1 8">Belongs to the precorrin methyltransferase family.</text>
</comment>
<dbReference type="Gene3D" id="3.30.950.10">
    <property type="entry name" value="Methyltransferase, Cobalt-precorrin-4 Transmethylase, Domain 2"/>
    <property type="match status" value="1"/>
</dbReference>
<dbReference type="InterPro" id="IPR014777">
    <property type="entry name" value="4pyrrole_Mease_sub1"/>
</dbReference>
<protein>
    <recommendedName>
        <fullName evidence="2">uroporphyrinogen-III C-methyltransferase</fullName>
        <ecNumber evidence="2">2.1.1.107</ecNumber>
    </recommendedName>
</protein>
<evidence type="ECO:0000256" key="2">
    <source>
        <dbReference type="ARBA" id="ARBA00012162"/>
    </source>
</evidence>
<dbReference type="InterPro" id="IPR006366">
    <property type="entry name" value="CobA/CysG_C"/>
</dbReference>
<organism evidence="10 11">
    <name type="scientific">Rhodovastum atsumiense</name>
    <dbReference type="NCBI Taxonomy" id="504468"/>
    <lineage>
        <taxon>Bacteria</taxon>
        <taxon>Pseudomonadati</taxon>
        <taxon>Pseudomonadota</taxon>
        <taxon>Alphaproteobacteria</taxon>
        <taxon>Acetobacterales</taxon>
        <taxon>Acetobacteraceae</taxon>
        <taxon>Rhodovastum</taxon>
    </lineage>
</organism>
<keyword evidence="4 8" id="KW-0808">Transferase</keyword>
<evidence type="ECO:0000256" key="5">
    <source>
        <dbReference type="ARBA" id="ARBA00022691"/>
    </source>
</evidence>
<dbReference type="UniPathway" id="UPA00262">
    <property type="reaction ID" value="UER00211"/>
</dbReference>
<evidence type="ECO:0000256" key="7">
    <source>
        <dbReference type="ARBA" id="ARBA00025705"/>
    </source>
</evidence>
<dbReference type="InterPro" id="IPR035996">
    <property type="entry name" value="4pyrrol_Methylase_sf"/>
</dbReference>
<keyword evidence="6" id="KW-0627">Porphyrin biosynthesis</keyword>
<dbReference type="Gene3D" id="3.40.1010.10">
    <property type="entry name" value="Cobalt-precorrin-4 Transmethylase, Domain 1"/>
    <property type="match status" value="1"/>
</dbReference>
<reference evidence="10 11" key="1">
    <citation type="submission" date="2019-09" db="EMBL/GenBank/DDBJ databases">
        <title>Genome sequence of Rhodovastum atsumiense, a diverse member of the Acetobacteraceae family of non-sulfur purple photosynthetic bacteria.</title>
        <authorList>
            <person name="Meyer T."/>
            <person name="Kyndt J."/>
        </authorList>
    </citation>
    <scope>NUCLEOTIDE SEQUENCE [LARGE SCALE GENOMIC DNA]</scope>
    <source>
        <strain evidence="10 11">DSM 21279</strain>
    </source>
</reference>
<keyword evidence="3 8" id="KW-0489">Methyltransferase</keyword>
<comment type="caution">
    <text evidence="10">The sequence shown here is derived from an EMBL/GenBank/DDBJ whole genome shotgun (WGS) entry which is preliminary data.</text>
</comment>
<dbReference type="OrthoDB" id="9815856at2"/>
<dbReference type="GO" id="GO:0019354">
    <property type="term" value="P:siroheme biosynthetic process"/>
    <property type="evidence" value="ECO:0007669"/>
    <property type="project" value="UniProtKB-UniPathway"/>
</dbReference>
<dbReference type="InterPro" id="IPR014776">
    <property type="entry name" value="4pyrrole_Mease_sub2"/>
</dbReference>
<evidence type="ECO:0000313" key="10">
    <source>
        <dbReference type="EMBL" id="KAA5610531.1"/>
    </source>
</evidence>
<comment type="pathway">
    <text evidence="7">Porphyrin-containing compound metabolism; siroheme biosynthesis; precorrin-2 from uroporphyrinogen III: step 1/1.</text>
</comment>
<dbReference type="RefSeq" id="WP_150042403.1">
    <property type="nucleotide sequence ID" value="NZ_OW485601.1"/>
</dbReference>
<dbReference type="EMBL" id="VWPK01000031">
    <property type="protein sequence ID" value="KAA5610531.1"/>
    <property type="molecule type" value="Genomic_DNA"/>
</dbReference>
<evidence type="ECO:0000256" key="1">
    <source>
        <dbReference type="ARBA" id="ARBA00005879"/>
    </source>
</evidence>
<dbReference type="PROSITE" id="PS00840">
    <property type="entry name" value="SUMT_2"/>
    <property type="match status" value="1"/>
</dbReference>
<gene>
    <name evidence="10" type="primary">cobA</name>
    <name evidence="10" type="ORF">F1189_18790</name>
</gene>
<dbReference type="PANTHER" id="PTHR45790">
    <property type="entry name" value="SIROHEME SYNTHASE-RELATED"/>
    <property type="match status" value="1"/>
</dbReference>
<feature type="domain" description="Tetrapyrrole methylase" evidence="9">
    <location>
        <begin position="54"/>
        <end position="263"/>
    </location>
</feature>
<name>A0A5M6IQM9_9PROT</name>
<accession>A0A5M6IQM9</accession>
<dbReference type="PANTHER" id="PTHR45790:SF3">
    <property type="entry name" value="S-ADENOSYL-L-METHIONINE-DEPENDENT UROPORPHYRINOGEN III METHYLTRANSFERASE, CHLOROPLASTIC"/>
    <property type="match status" value="1"/>
</dbReference>
<dbReference type="GO" id="GO:0004851">
    <property type="term" value="F:uroporphyrin-III C-methyltransferase activity"/>
    <property type="evidence" value="ECO:0007669"/>
    <property type="project" value="UniProtKB-EC"/>
</dbReference>
<dbReference type="CDD" id="cd11642">
    <property type="entry name" value="SUMT"/>
    <property type="match status" value="1"/>
</dbReference>
<dbReference type="InterPro" id="IPR000878">
    <property type="entry name" value="4pyrrol_Mease"/>
</dbReference>
<dbReference type="InterPro" id="IPR003043">
    <property type="entry name" value="Uropor_MeTrfase_CS"/>
</dbReference>